<sequence length="46" mass="5240">MKSFVQSRLILQKDLMLEQSFPLHGGNCITSGRALELKHCTGYQLF</sequence>
<dbReference type="AlphaFoldDB" id="A0A2P2MT06"/>
<reference evidence="1" key="1">
    <citation type="submission" date="2018-02" db="EMBL/GenBank/DDBJ databases">
        <title>Rhizophora mucronata_Transcriptome.</title>
        <authorList>
            <person name="Meera S.P."/>
            <person name="Sreeshan A."/>
            <person name="Augustine A."/>
        </authorList>
    </citation>
    <scope>NUCLEOTIDE SEQUENCE</scope>
    <source>
        <tissue evidence="1">Leaf</tissue>
    </source>
</reference>
<evidence type="ECO:0000313" key="1">
    <source>
        <dbReference type="EMBL" id="MBX33356.1"/>
    </source>
</evidence>
<proteinExistence type="predicted"/>
<organism evidence="1">
    <name type="scientific">Rhizophora mucronata</name>
    <name type="common">Asiatic mangrove</name>
    <dbReference type="NCBI Taxonomy" id="61149"/>
    <lineage>
        <taxon>Eukaryota</taxon>
        <taxon>Viridiplantae</taxon>
        <taxon>Streptophyta</taxon>
        <taxon>Embryophyta</taxon>
        <taxon>Tracheophyta</taxon>
        <taxon>Spermatophyta</taxon>
        <taxon>Magnoliopsida</taxon>
        <taxon>eudicotyledons</taxon>
        <taxon>Gunneridae</taxon>
        <taxon>Pentapetalae</taxon>
        <taxon>rosids</taxon>
        <taxon>fabids</taxon>
        <taxon>Malpighiales</taxon>
        <taxon>Rhizophoraceae</taxon>
        <taxon>Rhizophora</taxon>
    </lineage>
</organism>
<dbReference type="EMBL" id="GGEC01052872">
    <property type="protein sequence ID" value="MBX33356.1"/>
    <property type="molecule type" value="Transcribed_RNA"/>
</dbReference>
<name>A0A2P2MT06_RHIMU</name>
<accession>A0A2P2MT06</accession>
<protein>
    <submittedName>
        <fullName evidence="1">Protein VAC14 homolog</fullName>
    </submittedName>
</protein>